<evidence type="ECO:0000313" key="8">
    <source>
        <dbReference type="EMBL" id="CAF1629339.1"/>
    </source>
</evidence>
<evidence type="ECO:0000256" key="3">
    <source>
        <dbReference type="ARBA" id="ARBA00022989"/>
    </source>
</evidence>
<gene>
    <name evidence="7" type="ORF">EDS130_LOCUS29273</name>
    <name evidence="8" type="ORF">XAT740_LOCUS51385</name>
</gene>
<comment type="subcellular location">
    <subcellularLocation>
        <location evidence="1">Membrane</location>
    </subcellularLocation>
</comment>
<proteinExistence type="predicted"/>
<sequence length="356" mass="42055">MNLCKVNISQCLNNDTCGMNYSLNITYCICNECYEEIFCEKIRRQSQFDTKYVNLIIYLFALCLSILNNSMCLELFIRCKSISRTNIGIYLIIYSILCLLANIFLAIDGIFDYNRSILYDNSDLYYKTHCVIGVVGYNAAVYLCFWFSASIQFERGLVLFFDTTKYSKHRRSIVVTIVLFCMTLAFSIPILYYNCDWSNAPHFKQFHFFLMVFHIALPILIYLIATVLCLIGFARRIRRYGLENRSYFRTFMKLFYRHLFIFVPLIVYTICYGLDNLVAVVAKPENGYFHCKISLAEYIVKVLLRSCVDLPFTITWLLFVYPSKVYMVDFYMNTWSGQCTAFIVLRFRRFWSNRND</sequence>
<reference evidence="7" key="1">
    <citation type="submission" date="2021-02" db="EMBL/GenBank/DDBJ databases">
        <authorList>
            <person name="Nowell W R."/>
        </authorList>
    </citation>
    <scope>NUCLEOTIDE SEQUENCE</scope>
</reference>
<dbReference type="Proteomes" id="UP000663828">
    <property type="component" value="Unassembled WGS sequence"/>
</dbReference>
<feature type="transmembrane region" description="Helical" evidence="5">
    <location>
        <begin position="131"/>
        <end position="151"/>
    </location>
</feature>
<evidence type="ECO:0000259" key="6">
    <source>
        <dbReference type="PROSITE" id="PS50262"/>
    </source>
</evidence>
<evidence type="ECO:0000256" key="1">
    <source>
        <dbReference type="ARBA" id="ARBA00004370"/>
    </source>
</evidence>
<keyword evidence="3 5" id="KW-1133">Transmembrane helix</keyword>
<dbReference type="GO" id="GO:0016020">
    <property type="term" value="C:membrane"/>
    <property type="evidence" value="ECO:0007669"/>
    <property type="project" value="UniProtKB-SubCell"/>
</dbReference>
<dbReference type="AlphaFoldDB" id="A0A815BXG3"/>
<feature type="transmembrane region" description="Helical" evidence="5">
    <location>
        <begin position="206"/>
        <end position="233"/>
    </location>
</feature>
<dbReference type="EMBL" id="CAJNOR010008152">
    <property type="protein sequence ID" value="CAF1629339.1"/>
    <property type="molecule type" value="Genomic_DNA"/>
</dbReference>
<dbReference type="InterPro" id="IPR017452">
    <property type="entry name" value="GPCR_Rhodpsn_7TM"/>
</dbReference>
<evidence type="ECO:0000313" key="9">
    <source>
        <dbReference type="Proteomes" id="UP000663828"/>
    </source>
</evidence>
<keyword evidence="2 5" id="KW-0812">Transmembrane</keyword>
<dbReference type="PROSITE" id="PS50262">
    <property type="entry name" value="G_PROTEIN_RECEP_F1_2"/>
    <property type="match status" value="1"/>
</dbReference>
<protein>
    <recommendedName>
        <fullName evidence="6">G-protein coupled receptors family 1 profile domain-containing protein</fullName>
    </recommendedName>
</protein>
<feature type="transmembrane region" description="Helical" evidence="5">
    <location>
        <begin position="254"/>
        <end position="282"/>
    </location>
</feature>
<feature type="transmembrane region" description="Helical" evidence="5">
    <location>
        <begin position="172"/>
        <end position="194"/>
    </location>
</feature>
<feature type="transmembrane region" description="Helical" evidence="5">
    <location>
        <begin position="55"/>
        <end position="77"/>
    </location>
</feature>
<accession>A0A815BXG3</accession>
<evidence type="ECO:0000313" key="7">
    <source>
        <dbReference type="EMBL" id="CAF1275921.1"/>
    </source>
</evidence>
<keyword evidence="4 5" id="KW-0472">Membrane</keyword>
<dbReference type="Proteomes" id="UP000663852">
    <property type="component" value="Unassembled WGS sequence"/>
</dbReference>
<feature type="domain" description="G-protein coupled receptors family 1 profile" evidence="6">
    <location>
        <begin position="68"/>
        <end position="272"/>
    </location>
</feature>
<evidence type="ECO:0000256" key="4">
    <source>
        <dbReference type="ARBA" id="ARBA00023136"/>
    </source>
</evidence>
<keyword evidence="9" id="KW-1185">Reference proteome</keyword>
<evidence type="ECO:0000256" key="2">
    <source>
        <dbReference type="ARBA" id="ARBA00022692"/>
    </source>
</evidence>
<evidence type="ECO:0000313" key="10">
    <source>
        <dbReference type="Proteomes" id="UP000663852"/>
    </source>
</evidence>
<evidence type="ECO:0000256" key="5">
    <source>
        <dbReference type="SAM" id="Phobius"/>
    </source>
</evidence>
<comment type="caution">
    <text evidence="7">The sequence shown here is derived from an EMBL/GenBank/DDBJ whole genome shotgun (WGS) entry which is preliminary data.</text>
</comment>
<dbReference type="EMBL" id="CAJNOJ010000197">
    <property type="protein sequence ID" value="CAF1275921.1"/>
    <property type="molecule type" value="Genomic_DNA"/>
</dbReference>
<feature type="transmembrane region" description="Helical" evidence="5">
    <location>
        <begin position="89"/>
        <end position="111"/>
    </location>
</feature>
<name>A0A815BXG3_ADIRI</name>
<organism evidence="7 10">
    <name type="scientific">Adineta ricciae</name>
    <name type="common">Rotifer</name>
    <dbReference type="NCBI Taxonomy" id="249248"/>
    <lineage>
        <taxon>Eukaryota</taxon>
        <taxon>Metazoa</taxon>
        <taxon>Spiralia</taxon>
        <taxon>Gnathifera</taxon>
        <taxon>Rotifera</taxon>
        <taxon>Eurotatoria</taxon>
        <taxon>Bdelloidea</taxon>
        <taxon>Adinetida</taxon>
        <taxon>Adinetidae</taxon>
        <taxon>Adineta</taxon>
    </lineage>
</organism>